<dbReference type="GO" id="GO:0006508">
    <property type="term" value="P:proteolysis"/>
    <property type="evidence" value="ECO:0007669"/>
    <property type="project" value="InterPro"/>
</dbReference>
<feature type="domain" description="Peptidase C39" evidence="1">
    <location>
        <begin position="17"/>
        <end position="145"/>
    </location>
</feature>
<dbReference type="GO" id="GO:0016020">
    <property type="term" value="C:membrane"/>
    <property type="evidence" value="ECO:0007669"/>
    <property type="project" value="InterPro"/>
</dbReference>
<gene>
    <name evidence="2" type="ORF">COV53_01660</name>
</gene>
<dbReference type="PROSITE" id="PS50990">
    <property type="entry name" value="PEPTIDASE_C39"/>
    <property type="match status" value="1"/>
</dbReference>
<comment type="caution">
    <text evidence="2">The sequence shown here is derived from an EMBL/GenBank/DDBJ whole genome shotgun (WGS) entry which is preliminary data.</text>
</comment>
<dbReference type="InterPro" id="IPR039564">
    <property type="entry name" value="Peptidase_C39-like"/>
</dbReference>
<dbReference type="GO" id="GO:0008233">
    <property type="term" value="F:peptidase activity"/>
    <property type="evidence" value="ECO:0007669"/>
    <property type="project" value="InterPro"/>
</dbReference>
<accession>A0A2H0NII2</accession>
<proteinExistence type="predicted"/>
<dbReference type="Gene3D" id="3.90.70.10">
    <property type="entry name" value="Cysteine proteinases"/>
    <property type="match status" value="1"/>
</dbReference>
<dbReference type="EMBL" id="PCWS01000036">
    <property type="protein sequence ID" value="PIR08689.1"/>
    <property type="molecule type" value="Genomic_DNA"/>
</dbReference>
<evidence type="ECO:0000313" key="2">
    <source>
        <dbReference type="EMBL" id="PIR08689.1"/>
    </source>
</evidence>
<reference evidence="2 3" key="1">
    <citation type="submission" date="2017-09" db="EMBL/GenBank/DDBJ databases">
        <title>Depth-based differentiation of microbial function through sediment-hosted aquifers and enrichment of novel symbionts in the deep terrestrial subsurface.</title>
        <authorList>
            <person name="Probst A.J."/>
            <person name="Ladd B."/>
            <person name="Jarett J.K."/>
            <person name="Geller-Mcgrath D.E."/>
            <person name="Sieber C.M."/>
            <person name="Emerson J.B."/>
            <person name="Anantharaman K."/>
            <person name="Thomas B.C."/>
            <person name="Malmstrom R."/>
            <person name="Stieglmeier M."/>
            <person name="Klingl A."/>
            <person name="Woyke T."/>
            <person name="Ryan C.M."/>
            <person name="Banfield J.F."/>
        </authorList>
    </citation>
    <scope>NUCLEOTIDE SEQUENCE [LARGE SCALE GENOMIC DNA]</scope>
    <source>
        <strain evidence="2">CG11_big_fil_rev_8_21_14_0_20_37_11</strain>
    </source>
</reference>
<sequence length="164" mass="18728">MNKEGKLRQLHIELFKQTEGFCGPASLKMVLAYYGTEKTEDELADLMGATREYGCDPIDIVSAAEKVGFSAQYKERSNIKEITSFIDQKIPIIVQWFSPEENGHYSVISGYEDDNLVMVDPLTGSIRQIASQDFLNRWFELDSYPPQNPANFKLREIIVIKPKE</sequence>
<protein>
    <recommendedName>
        <fullName evidence="1">Peptidase C39 domain-containing protein</fullName>
    </recommendedName>
</protein>
<dbReference type="InterPro" id="IPR005074">
    <property type="entry name" value="Peptidase_C39"/>
</dbReference>
<dbReference type="Pfam" id="PF13529">
    <property type="entry name" value="Peptidase_C39_2"/>
    <property type="match status" value="1"/>
</dbReference>
<dbReference type="GO" id="GO:0005524">
    <property type="term" value="F:ATP binding"/>
    <property type="evidence" value="ECO:0007669"/>
    <property type="project" value="InterPro"/>
</dbReference>
<dbReference type="AlphaFoldDB" id="A0A2H0NII2"/>
<organism evidence="2 3">
    <name type="scientific">Candidatus Gottesmanbacteria bacterium CG11_big_fil_rev_8_21_14_0_20_37_11</name>
    <dbReference type="NCBI Taxonomy" id="1974575"/>
    <lineage>
        <taxon>Bacteria</taxon>
        <taxon>Candidatus Gottesmaniibacteriota</taxon>
    </lineage>
</organism>
<dbReference type="PANTHER" id="PTHR37806">
    <property type="entry name" value="LMO0724 PROTEIN"/>
    <property type="match status" value="1"/>
</dbReference>
<dbReference type="Proteomes" id="UP000230707">
    <property type="component" value="Unassembled WGS sequence"/>
</dbReference>
<dbReference type="PANTHER" id="PTHR37806:SF1">
    <property type="entry name" value="PEPTIDASE C39-LIKE DOMAIN-CONTAINING PROTEIN"/>
    <property type="match status" value="1"/>
</dbReference>
<evidence type="ECO:0000259" key="1">
    <source>
        <dbReference type="PROSITE" id="PS50990"/>
    </source>
</evidence>
<name>A0A2H0NII2_9BACT</name>
<evidence type="ECO:0000313" key="3">
    <source>
        <dbReference type="Proteomes" id="UP000230707"/>
    </source>
</evidence>